<gene>
    <name evidence="1" type="ORF">FX988_03664</name>
</gene>
<protein>
    <submittedName>
        <fullName evidence="1">Uncharacterized protein</fullName>
    </submittedName>
</protein>
<dbReference type="Proteomes" id="UP000464524">
    <property type="component" value="Chromosome"/>
</dbReference>
<dbReference type="AlphaFoldDB" id="A0A857JNH3"/>
<dbReference type="KEGG" id="pmes:FX988_03664"/>
<evidence type="ECO:0000313" key="1">
    <source>
        <dbReference type="EMBL" id="QHJ13403.1"/>
    </source>
</evidence>
<organism evidence="1 2">
    <name type="scientific">Paraglaciecola mesophila</name>
    <dbReference type="NCBI Taxonomy" id="197222"/>
    <lineage>
        <taxon>Bacteria</taxon>
        <taxon>Pseudomonadati</taxon>
        <taxon>Pseudomonadota</taxon>
        <taxon>Gammaproteobacteria</taxon>
        <taxon>Alteromonadales</taxon>
        <taxon>Alteromonadaceae</taxon>
        <taxon>Paraglaciecola</taxon>
    </lineage>
</organism>
<accession>A0A857JNH3</accession>
<name>A0A857JNH3_9ALTE</name>
<evidence type="ECO:0000313" key="2">
    <source>
        <dbReference type="Proteomes" id="UP000464524"/>
    </source>
</evidence>
<dbReference type="EMBL" id="CP047656">
    <property type="protein sequence ID" value="QHJ13403.1"/>
    <property type="molecule type" value="Genomic_DNA"/>
</dbReference>
<sequence>MGSVCCPSFLMVTPPAQPQVNIFTDSHQQTQFAEICNALYERELMTLAQQPFSNISLLQRKLGGLRHHIKRAAYHFIHHSGPLTVDVHNASWQTKQSATCIAKKHDPAKVRTWFSHYARSGLPVAVYTNNMNGEHLELDSIDRIDIDRQLLHSNKFGWFNMDGTRAPQEAAMHNLVPANATQQLLLRPSRSVFSAACCGHTWNHKGRGQPRTLTLRELLLSGSINWKNFR</sequence>
<keyword evidence="2" id="KW-1185">Reference proteome</keyword>
<reference evidence="1 2" key="1">
    <citation type="submission" date="2019-12" db="EMBL/GenBank/DDBJ databases">
        <title>Genome sequencing and assembly of endphytes of Porphyra tenera.</title>
        <authorList>
            <person name="Park J.M."/>
            <person name="Shin R."/>
            <person name="Jo S.H."/>
        </authorList>
    </citation>
    <scope>NUCLEOTIDE SEQUENCE [LARGE SCALE GENOMIC DNA]</scope>
    <source>
        <strain evidence="1 2">GPM4</strain>
    </source>
</reference>
<proteinExistence type="predicted"/>